<evidence type="ECO:0000313" key="6">
    <source>
        <dbReference type="Proteomes" id="UP000029736"/>
    </source>
</evidence>
<dbReference type="GO" id="GO:0008716">
    <property type="term" value="F:D-alanine-D-alanine ligase activity"/>
    <property type="evidence" value="ECO:0007669"/>
    <property type="project" value="TreeGrafter"/>
</dbReference>
<evidence type="ECO:0008006" key="7">
    <source>
        <dbReference type="Google" id="ProtNLM"/>
    </source>
</evidence>
<feature type="region of interest" description="Disordered" evidence="2">
    <location>
        <begin position="851"/>
        <end position="892"/>
    </location>
</feature>
<dbReference type="GO" id="GO:0046872">
    <property type="term" value="F:metal ion binding"/>
    <property type="evidence" value="ECO:0007669"/>
    <property type="project" value="InterPro"/>
</dbReference>
<dbReference type="RefSeq" id="WP_044219332.1">
    <property type="nucleotide sequence ID" value="NZ_JBKAGJ010000028.1"/>
</dbReference>
<dbReference type="EMBL" id="JPOS01000020">
    <property type="protein sequence ID" value="KGE88135.1"/>
    <property type="molecule type" value="Genomic_DNA"/>
</dbReference>
<dbReference type="Pfam" id="PF03793">
    <property type="entry name" value="PASTA"/>
    <property type="match status" value="1"/>
</dbReference>
<reference evidence="5 6" key="1">
    <citation type="journal article" date="2014" name="Int. J. Syst. Evol. Microbiol.">
        <title>Phaeodactylibacter xiamenensis gen. nov., sp. nov., a member of the family Saprospiraceae isolated from the marine alga Phaeodactylum tricornutum.</title>
        <authorList>
            <person name="Chen Z.Jr."/>
            <person name="Lei X."/>
            <person name="Lai Q."/>
            <person name="Li Y."/>
            <person name="Zhang B."/>
            <person name="Zhang J."/>
            <person name="Zhang H."/>
            <person name="Yang L."/>
            <person name="Zheng W."/>
            <person name="Tian Y."/>
            <person name="Yu Z."/>
            <person name="Xu H.Jr."/>
            <person name="Zheng T."/>
        </authorList>
    </citation>
    <scope>NUCLEOTIDE SEQUENCE [LARGE SCALE GENOMIC DNA]</scope>
    <source>
        <strain evidence="5 6">KD52</strain>
    </source>
</reference>
<dbReference type="Gene3D" id="3.30.470.20">
    <property type="entry name" value="ATP-grasp fold, B domain"/>
    <property type="match status" value="2"/>
</dbReference>
<dbReference type="OrthoDB" id="9813261at2"/>
<feature type="domain" description="ATP-grasp" evidence="3">
    <location>
        <begin position="590"/>
        <end position="835"/>
    </location>
</feature>
<dbReference type="InterPro" id="IPR005543">
    <property type="entry name" value="PASTA_dom"/>
</dbReference>
<dbReference type="InterPro" id="IPR016185">
    <property type="entry name" value="PreATP-grasp_dom_sf"/>
</dbReference>
<dbReference type="Gene3D" id="3.30.10.20">
    <property type="match status" value="2"/>
</dbReference>
<dbReference type="PROSITE" id="PS51178">
    <property type="entry name" value="PASTA"/>
    <property type="match status" value="1"/>
</dbReference>
<comment type="caution">
    <text evidence="5">The sequence shown here is derived from an EMBL/GenBank/DDBJ whole genome shotgun (WGS) entry which is preliminary data.</text>
</comment>
<dbReference type="Gene3D" id="3.30.1490.20">
    <property type="entry name" value="ATP-grasp fold, A domain"/>
    <property type="match status" value="1"/>
</dbReference>
<dbReference type="PROSITE" id="PS50975">
    <property type="entry name" value="ATP_GRASP"/>
    <property type="match status" value="1"/>
</dbReference>
<evidence type="ECO:0000313" key="5">
    <source>
        <dbReference type="EMBL" id="KGE88135.1"/>
    </source>
</evidence>
<dbReference type="Pfam" id="PF01820">
    <property type="entry name" value="Dala_Dala_lig_N"/>
    <property type="match status" value="1"/>
</dbReference>
<feature type="compositionally biased region" description="Polar residues" evidence="2">
    <location>
        <begin position="863"/>
        <end position="882"/>
    </location>
</feature>
<evidence type="ECO:0000259" key="3">
    <source>
        <dbReference type="PROSITE" id="PS50975"/>
    </source>
</evidence>
<keyword evidence="1" id="KW-0547">Nucleotide-binding</keyword>
<organism evidence="5 6">
    <name type="scientific">Phaeodactylibacter xiamenensis</name>
    <dbReference type="NCBI Taxonomy" id="1524460"/>
    <lineage>
        <taxon>Bacteria</taxon>
        <taxon>Pseudomonadati</taxon>
        <taxon>Bacteroidota</taxon>
        <taxon>Saprospiria</taxon>
        <taxon>Saprospirales</taxon>
        <taxon>Haliscomenobacteraceae</taxon>
        <taxon>Phaeodactylibacter</taxon>
    </lineage>
</organism>
<accession>A0A098S7R2</accession>
<dbReference type="InterPro" id="IPR011127">
    <property type="entry name" value="Dala_Dala_lig_N"/>
</dbReference>
<feature type="region of interest" description="Disordered" evidence="2">
    <location>
        <begin position="1161"/>
        <end position="1181"/>
    </location>
</feature>
<dbReference type="InterPro" id="IPR011761">
    <property type="entry name" value="ATP-grasp"/>
</dbReference>
<evidence type="ECO:0000256" key="1">
    <source>
        <dbReference type="PROSITE-ProRule" id="PRU00409"/>
    </source>
</evidence>
<evidence type="ECO:0000259" key="4">
    <source>
        <dbReference type="PROSITE" id="PS51178"/>
    </source>
</evidence>
<name>A0A098S7R2_9BACT</name>
<dbReference type="GO" id="GO:0005524">
    <property type="term" value="F:ATP binding"/>
    <property type="evidence" value="ECO:0007669"/>
    <property type="project" value="UniProtKB-UniRule"/>
</dbReference>
<gene>
    <name evidence="5" type="ORF">IX84_09900</name>
</gene>
<dbReference type="InterPro" id="IPR013815">
    <property type="entry name" value="ATP_grasp_subdomain_1"/>
</dbReference>
<sequence length="1181" mass="131439">MKIGILFGGPSRERDRSLPNARSVYALLDRSLFEPVPLLIDARGQLLQMQPAALNATSIKALLAANQALPDGFSLSQESLPAHPEWLHLEKPLDWSDLPASVDFAWIAMQGAFAEDGQLQEQLEELGVPYNGFTPAACRYTADRTRLRDLLDLHDFSTTPAIAINREEWTGHTSGTLPQRVNTELQHPVWVRPGDIPTLAGQTQLQHPDDLERFELAINRAFFEEILPAAEWRDSNSFERRETIRLLGDLEDGTGFPVEVQTTEEKVVIDAPQQLFEYLNTAASHPSVTEFRLRSHRKSLQEKVLIEQVPQGIPFTCSVLAAPESGLLVLPPQVPEVYANAGFTDHIPQLVTEVFQRLQLRAFAQISGYSLPDGQFIIDRVSSQPDWNLEAPVWAGFGQLGLPPAQALTLLIQAALKSANDTEGLPPAEPVEETGIALVCGGFGYGGGLSLESAREVFQWLDGMQGFRPIPIWQTVTDTGIHYFRLPLHPFLTASMPELHQLCSHPGTPPQFDDALQAFIAKHSNRAYPKMAEPCPVNQWPAIAGYVWLTLPAATDAPIALLDQLAKVKLPHNGATEQAARLCADKYQLLQTLDRNGIAVPNQLRLTRTEYEKDVAGALNRLESQVGYPMIVRPLNGQYSSGVQFLSTRAELQAYTRLLFRTSPEDGQEARRILRLSPGTLFPQKPAMVAAPQISRKAGYYLMEISAHVCPLSSPEGTLSYSWLPISEVRSGGHIMRSAEKYEQATKYSYTPARFASDEGLRWSIQQQLEKAVRLLDLKSPANLDAFVHLQDGKAPEVCIFDVNLQPPVTPHSLFGVQLAAAGQTPAGMLHQVISSALHIPDTDIQHVPAEAKASAQPIHNPITMNEDTKSASPDHSNSQRPGSGPPSPLAEQVKAKAKMFMAETWQFLKSPVFLRNFAGILLMVFGSIYIVRWSLKIYTRHGESIQVPDYTGMDMRDAMRKAEKQNFRIVAIDSFFDSNKRPNTIYQQDPMPNQRAKEGRTIYVSKYRAQADSVLLPTLMRAGYNFDQYRTKLKRIDVKTRIQERIFDNKQEENTVLHFFHNGLKITDDMLRRGVKVPRGSTLEFVITERITNEVALPDLICKRFDEAKFLLTTSNLALGQTSGAEGAESSAFVYRQEPEFVPGQMVVKGSSIDLYLTTSRPDGCPEPADVLQEGEEDFN</sequence>
<keyword evidence="6" id="KW-1185">Reference proteome</keyword>
<dbReference type="SUPFAM" id="SSF56059">
    <property type="entry name" value="Glutathione synthetase ATP-binding domain-like"/>
    <property type="match status" value="1"/>
</dbReference>
<proteinExistence type="predicted"/>
<dbReference type="STRING" id="1524460.IX84_09900"/>
<dbReference type="CDD" id="cd06577">
    <property type="entry name" value="PASTA_pknB"/>
    <property type="match status" value="2"/>
</dbReference>
<dbReference type="Gene3D" id="3.40.50.20">
    <property type="match status" value="1"/>
</dbReference>
<evidence type="ECO:0000256" key="2">
    <source>
        <dbReference type="SAM" id="MobiDB-lite"/>
    </source>
</evidence>
<dbReference type="SMART" id="SM00740">
    <property type="entry name" value="PASTA"/>
    <property type="match status" value="2"/>
</dbReference>
<protein>
    <recommendedName>
        <fullName evidence="7">ATP-grasp domain-containing protein</fullName>
    </recommendedName>
</protein>
<dbReference type="PANTHER" id="PTHR23132:SF0">
    <property type="entry name" value="D-ALANINE-D-ALANINE LIGASE FAMILY"/>
    <property type="match status" value="1"/>
</dbReference>
<dbReference type="SUPFAM" id="SSF52440">
    <property type="entry name" value="PreATP-grasp domain"/>
    <property type="match status" value="1"/>
</dbReference>
<dbReference type="PANTHER" id="PTHR23132">
    <property type="entry name" value="D-ALANINE--D-ALANINE LIGASE"/>
    <property type="match status" value="1"/>
</dbReference>
<keyword evidence="1" id="KW-0067">ATP-binding</keyword>
<feature type="domain" description="PASTA" evidence="4">
    <location>
        <begin position="943"/>
        <end position="1009"/>
    </location>
</feature>
<dbReference type="AlphaFoldDB" id="A0A098S7R2"/>
<dbReference type="Proteomes" id="UP000029736">
    <property type="component" value="Unassembled WGS sequence"/>
</dbReference>